<proteinExistence type="predicted"/>
<dbReference type="SUPFAM" id="SSF50630">
    <property type="entry name" value="Acid proteases"/>
    <property type="match status" value="1"/>
</dbReference>
<reference evidence="2" key="1">
    <citation type="journal article" date="2021" name="PeerJ">
        <title>Extensive microbial diversity within the chicken gut microbiome revealed by metagenomics and culture.</title>
        <authorList>
            <person name="Gilroy R."/>
            <person name="Ravi A."/>
            <person name="Getino M."/>
            <person name="Pursley I."/>
            <person name="Horton D.L."/>
            <person name="Alikhan N.F."/>
            <person name="Baker D."/>
            <person name="Gharbi K."/>
            <person name="Hall N."/>
            <person name="Watson M."/>
            <person name="Adriaenssens E.M."/>
            <person name="Foster-Nyarko E."/>
            <person name="Jarju S."/>
            <person name="Secka A."/>
            <person name="Antonio M."/>
            <person name="Oren A."/>
            <person name="Chaudhuri R.R."/>
            <person name="La Ragione R."/>
            <person name="Hildebrand F."/>
            <person name="Pallen M.J."/>
        </authorList>
    </citation>
    <scope>NUCLEOTIDE SEQUENCE</scope>
    <source>
        <strain evidence="2">ChiHecec1B25-7008</strain>
    </source>
</reference>
<evidence type="ECO:0000313" key="2">
    <source>
        <dbReference type="EMBL" id="HJA82496.1"/>
    </source>
</evidence>
<dbReference type="CDD" id="cd05483">
    <property type="entry name" value="retropepsin_like_bacteria"/>
    <property type="match status" value="1"/>
</dbReference>
<gene>
    <name evidence="2" type="ORF">H9785_00755</name>
</gene>
<dbReference type="InterPro" id="IPR034122">
    <property type="entry name" value="Retropepsin-like_bacterial"/>
</dbReference>
<dbReference type="Proteomes" id="UP000823860">
    <property type="component" value="Unassembled WGS sequence"/>
</dbReference>
<dbReference type="InterPro" id="IPR021109">
    <property type="entry name" value="Peptidase_aspartic_dom_sf"/>
</dbReference>
<dbReference type="Gene3D" id="2.40.70.10">
    <property type="entry name" value="Acid Proteases"/>
    <property type="match status" value="2"/>
</dbReference>
<name>A0A9D2HQ77_9BACE</name>
<dbReference type="Pfam" id="PF13650">
    <property type="entry name" value="Asp_protease_2"/>
    <property type="match status" value="1"/>
</dbReference>
<organism evidence="2 3">
    <name type="scientific">Candidatus Bacteroides intestinavium</name>
    <dbReference type="NCBI Taxonomy" id="2838469"/>
    <lineage>
        <taxon>Bacteria</taxon>
        <taxon>Pseudomonadati</taxon>
        <taxon>Bacteroidota</taxon>
        <taxon>Bacteroidia</taxon>
        <taxon>Bacteroidales</taxon>
        <taxon>Bacteroidaceae</taxon>
        <taxon>Bacteroides</taxon>
    </lineage>
</organism>
<sequence length="453" mass="50580">MLKKFLTLLCLLAPLALQAQNADMRFGTLMNEGRWFELERARKTTPKDSIHPLLYKMATAMTHHYFNRPDSACIVLTDLLTNHQQELGDNTLNMVMLLGINQARTDRYAEAADLMQSLYDQLTAQGVDSTQTADYATLIRQWRALAPYTPLCRPLHPTGTYRLPMKTDNTMHTAKDKTSDGHFLTLDGSINGQNSQLIFDTGSGGNIIPQELARQYGLRILENNQSLSGISRKKGQLALADTLRIGDMAWANVPFFVIDIRTGHAEADSISTQILPVIGLPIMLQMQEIQMDFAHHEFVIPATPTPNPLGESNLLRTESENLRLATTDGEDHPLHFHFDTGSYYTNLLPHWYTQHKAEVDAIGTPDSLRTAGIGAVSITRSYRLPQMEFRIGHGTAVLDSVSVDTGIGLHDGQPQMDAYLSGEEDGTIGLNLLERFKRVILNLKEMYMEAVTE</sequence>
<reference evidence="2" key="2">
    <citation type="submission" date="2021-04" db="EMBL/GenBank/DDBJ databases">
        <authorList>
            <person name="Gilroy R."/>
        </authorList>
    </citation>
    <scope>NUCLEOTIDE SEQUENCE</scope>
    <source>
        <strain evidence="2">ChiHecec1B25-7008</strain>
    </source>
</reference>
<feature type="chain" id="PRO_5038558801" evidence="1">
    <location>
        <begin position="20"/>
        <end position="453"/>
    </location>
</feature>
<dbReference type="AlphaFoldDB" id="A0A9D2HQ77"/>
<dbReference type="EMBL" id="DWZE01000011">
    <property type="protein sequence ID" value="HJA82496.1"/>
    <property type="molecule type" value="Genomic_DNA"/>
</dbReference>
<comment type="caution">
    <text evidence="2">The sequence shown here is derived from an EMBL/GenBank/DDBJ whole genome shotgun (WGS) entry which is preliminary data.</text>
</comment>
<accession>A0A9D2HQ77</accession>
<feature type="signal peptide" evidence="1">
    <location>
        <begin position="1"/>
        <end position="19"/>
    </location>
</feature>
<protein>
    <submittedName>
        <fullName evidence="2">Retropepsin-like domain-containing protein</fullName>
    </submittedName>
</protein>
<evidence type="ECO:0000256" key="1">
    <source>
        <dbReference type="SAM" id="SignalP"/>
    </source>
</evidence>
<evidence type="ECO:0000313" key="3">
    <source>
        <dbReference type="Proteomes" id="UP000823860"/>
    </source>
</evidence>
<keyword evidence="1" id="KW-0732">Signal</keyword>